<dbReference type="EMBL" id="BLXT01005873">
    <property type="protein sequence ID" value="GFO26834.1"/>
    <property type="molecule type" value="Genomic_DNA"/>
</dbReference>
<evidence type="ECO:0000313" key="2">
    <source>
        <dbReference type="Proteomes" id="UP000735302"/>
    </source>
</evidence>
<evidence type="ECO:0000313" key="1">
    <source>
        <dbReference type="EMBL" id="GFO26834.1"/>
    </source>
</evidence>
<organism evidence="1 2">
    <name type="scientific">Plakobranchus ocellatus</name>
    <dbReference type="NCBI Taxonomy" id="259542"/>
    <lineage>
        <taxon>Eukaryota</taxon>
        <taxon>Metazoa</taxon>
        <taxon>Spiralia</taxon>
        <taxon>Lophotrochozoa</taxon>
        <taxon>Mollusca</taxon>
        <taxon>Gastropoda</taxon>
        <taxon>Heterobranchia</taxon>
        <taxon>Euthyneura</taxon>
        <taxon>Panpulmonata</taxon>
        <taxon>Sacoglossa</taxon>
        <taxon>Placobranchoidea</taxon>
        <taxon>Plakobranchidae</taxon>
        <taxon>Plakobranchus</taxon>
    </lineage>
</organism>
<dbReference type="Gene3D" id="3.30.420.10">
    <property type="entry name" value="Ribonuclease H-like superfamily/Ribonuclease H"/>
    <property type="match status" value="1"/>
</dbReference>
<gene>
    <name evidence="1" type="ORF">PoB_005333900</name>
</gene>
<sequence>MGGPEFTASKTQDFLQRWGDRHRQSSAYHPQYNGYVEVMRNQRNISYELISALQEAWIMISYYGSNSRSGIHLSLAQIIFGHPIRYALALSCQAFGEIL</sequence>
<accession>A0AAV4C800</accession>
<dbReference type="GO" id="GO:0003676">
    <property type="term" value="F:nucleic acid binding"/>
    <property type="evidence" value="ECO:0007669"/>
    <property type="project" value="InterPro"/>
</dbReference>
<protein>
    <submittedName>
        <fullName evidence="1">Endogenous retrovirus group k member 113 pol protein-like</fullName>
    </submittedName>
</protein>
<dbReference type="Proteomes" id="UP000735302">
    <property type="component" value="Unassembled WGS sequence"/>
</dbReference>
<dbReference type="AlphaFoldDB" id="A0AAV4C800"/>
<keyword evidence="2" id="KW-1185">Reference proteome</keyword>
<dbReference type="SUPFAM" id="SSF53098">
    <property type="entry name" value="Ribonuclease H-like"/>
    <property type="match status" value="1"/>
</dbReference>
<name>A0AAV4C800_9GAST</name>
<comment type="caution">
    <text evidence="1">The sequence shown here is derived from an EMBL/GenBank/DDBJ whole genome shotgun (WGS) entry which is preliminary data.</text>
</comment>
<dbReference type="InterPro" id="IPR036397">
    <property type="entry name" value="RNaseH_sf"/>
</dbReference>
<reference evidence="1 2" key="1">
    <citation type="journal article" date="2021" name="Elife">
        <title>Chloroplast acquisition without the gene transfer in kleptoplastic sea slugs, Plakobranchus ocellatus.</title>
        <authorList>
            <person name="Maeda T."/>
            <person name="Takahashi S."/>
            <person name="Yoshida T."/>
            <person name="Shimamura S."/>
            <person name="Takaki Y."/>
            <person name="Nagai Y."/>
            <person name="Toyoda A."/>
            <person name="Suzuki Y."/>
            <person name="Arimoto A."/>
            <person name="Ishii H."/>
            <person name="Satoh N."/>
            <person name="Nishiyama T."/>
            <person name="Hasebe M."/>
            <person name="Maruyama T."/>
            <person name="Minagawa J."/>
            <person name="Obokata J."/>
            <person name="Shigenobu S."/>
        </authorList>
    </citation>
    <scope>NUCLEOTIDE SEQUENCE [LARGE SCALE GENOMIC DNA]</scope>
</reference>
<dbReference type="InterPro" id="IPR012337">
    <property type="entry name" value="RNaseH-like_sf"/>
</dbReference>
<proteinExistence type="predicted"/>